<name>A0A8T9MTG4_9NEIS</name>
<dbReference type="Proteomes" id="UP000831534">
    <property type="component" value="Chromosome"/>
</dbReference>
<reference evidence="1" key="1">
    <citation type="journal article" date="2022" name="Res Sq">
        <title>Evolution of multicellular longitudinally dividing oral cavity symbionts (Neisseriaceae).</title>
        <authorList>
            <person name="Nyongesa S."/>
            <person name="Weber P."/>
            <person name="Bernet E."/>
            <person name="Pullido F."/>
            <person name="Nieckarz M."/>
            <person name="Delaby M."/>
            <person name="Nieves C."/>
            <person name="Viehboeck T."/>
            <person name="Krause N."/>
            <person name="Rivera-Millot A."/>
            <person name="Nakamura A."/>
            <person name="Vischer N."/>
            <person name="VanNieuwenhze M."/>
            <person name="Brun Y."/>
            <person name="Cava F."/>
            <person name="Bulgheresi S."/>
            <person name="Veyrier F."/>
        </authorList>
    </citation>
    <scope>NUCLEOTIDE SEQUENCE</scope>
    <source>
        <strain evidence="1">17694</strain>
    </source>
</reference>
<proteinExistence type="predicted"/>
<keyword evidence="2" id="KW-1185">Reference proteome</keyword>
<dbReference type="KEGG" id="ckh:LVJ77_08605"/>
<dbReference type="AlphaFoldDB" id="A0A8T9MTG4"/>
<dbReference type="EMBL" id="CP091521">
    <property type="protein sequence ID" value="UOP04384.2"/>
    <property type="molecule type" value="Genomic_DNA"/>
</dbReference>
<dbReference type="RefSeq" id="WP_376986125.1">
    <property type="nucleotide sequence ID" value="NZ_CP091521.1"/>
</dbReference>
<organism evidence="1 2">
    <name type="scientific">Conchiformibius kuhniae</name>
    <dbReference type="NCBI Taxonomy" id="211502"/>
    <lineage>
        <taxon>Bacteria</taxon>
        <taxon>Pseudomonadati</taxon>
        <taxon>Pseudomonadota</taxon>
        <taxon>Betaproteobacteria</taxon>
        <taxon>Neisseriales</taxon>
        <taxon>Neisseriaceae</taxon>
        <taxon>Conchiformibius</taxon>
    </lineage>
</organism>
<gene>
    <name evidence="1" type="ORF">LVJ77_08605</name>
</gene>
<reference evidence="1" key="2">
    <citation type="submission" date="2024-09" db="EMBL/GenBank/DDBJ databases">
        <authorList>
            <person name="Veyrier F.J."/>
        </authorList>
    </citation>
    <scope>NUCLEOTIDE SEQUENCE</scope>
    <source>
        <strain evidence="1">17694</strain>
    </source>
</reference>
<sequence>MKVAHSPPNIRNHNLPYQKSQTAMPNKYLPALLAALIFCGCTAANQPNKNTCSQKLHKAENRDDLIKQMYQTGFLDECLYQYTPEQLTAIWQIPVIFQKDDSDNAGDDAPFGLYVVHQPPVNEYQRPKFSIRMNQAMRNQIGSIFPEGHFPDVLPEPDDIDGPYNLSMRTGAAYRKIDTVYKGRQDDQIQEGTKYFWVRGYRIILAPALGRGAIIGLGFYQDGRSHTPVKLDKKYEFYQ</sequence>
<evidence type="ECO:0000313" key="1">
    <source>
        <dbReference type="EMBL" id="UOP04384.2"/>
    </source>
</evidence>
<evidence type="ECO:0000313" key="2">
    <source>
        <dbReference type="Proteomes" id="UP000831534"/>
    </source>
</evidence>
<accession>A0A8T9MTG4</accession>
<protein>
    <submittedName>
        <fullName evidence="1">Uncharacterized protein</fullName>
    </submittedName>
</protein>